<feature type="transmembrane region" description="Helical" evidence="1">
    <location>
        <begin position="9"/>
        <end position="31"/>
    </location>
</feature>
<evidence type="ECO:0000313" key="2">
    <source>
        <dbReference type="EMBL" id="MST82784.1"/>
    </source>
</evidence>
<dbReference type="AlphaFoldDB" id="A0A7X2P9M1"/>
<proteinExistence type="predicted"/>
<keyword evidence="1" id="KW-0812">Transmembrane</keyword>
<sequence length="158" mass="18145">MAFIKDNRILIVVMILCLIWIIAAMFSYFSFSAFRWTDKKRGFEIKNVHEEEDASLNFFMTMIIPLLIDDVYTPQGALTFAIIVVLMCALLEKTKLFYANPVLSLLGYRIYTFSFVENSTYGEKTCIGIVQGKLKDHPGSIEFKSIDGNVLYVKEITR</sequence>
<protein>
    <submittedName>
        <fullName evidence="2">Uncharacterized protein</fullName>
    </submittedName>
</protein>
<gene>
    <name evidence="2" type="ORF">FYJ60_10720</name>
</gene>
<name>A0A7X2P9M1_9FIRM</name>
<evidence type="ECO:0000313" key="3">
    <source>
        <dbReference type="Proteomes" id="UP000466864"/>
    </source>
</evidence>
<accession>A0A7X2P9M1</accession>
<dbReference type="Proteomes" id="UP000466864">
    <property type="component" value="Unassembled WGS sequence"/>
</dbReference>
<keyword evidence="1" id="KW-0472">Membrane</keyword>
<dbReference type="EMBL" id="VUMV01000008">
    <property type="protein sequence ID" value="MST82784.1"/>
    <property type="molecule type" value="Genomic_DNA"/>
</dbReference>
<keyword evidence="3" id="KW-1185">Reference proteome</keyword>
<keyword evidence="1" id="KW-1133">Transmembrane helix</keyword>
<evidence type="ECO:0000256" key="1">
    <source>
        <dbReference type="SAM" id="Phobius"/>
    </source>
</evidence>
<reference evidence="2 3" key="1">
    <citation type="submission" date="2019-08" db="EMBL/GenBank/DDBJ databases">
        <title>In-depth cultivation of the pig gut microbiome towards novel bacterial diversity and tailored functional studies.</title>
        <authorList>
            <person name="Wylensek D."/>
            <person name="Hitch T.C.A."/>
            <person name="Clavel T."/>
        </authorList>
    </citation>
    <scope>NUCLEOTIDE SEQUENCE [LARGE SCALE GENOMIC DNA]</scope>
    <source>
        <strain evidence="2 3">Oil+RF-744-WCA-WT-13</strain>
    </source>
</reference>
<comment type="caution">
    <text evidence="2">The sequence shown here is derived from an EMBL/GenBank/DDBJ whole genome shotgun (WGS) entry which is preliminary data.</text>
</comment>
<organism evidence="2 3">
    <name type="scientific">Bilifractor porci</name>
    <dbReference type="NCBI Taxonomy" id="2606636"/>
    <lineage>
        <taxon>Bacteria</taxon>
        <taxon>Bacillati</taxon>
        <taxon>Bacillota</taxon>
        <taxon>Clostridia</taxon>
        <taxon>Lachnospirales</taxon>
        <taxon>Lachnospiraceae</taxon>
        <taxon>Bilifractor</taxon>
    </lineage>
</organism>
<feature type="transmembrane region" description="Helical" evidence="1">
    <location>
        <begin position="72"/>
        <end position="91"/>
    </location>
</feature>